<evidence type="ECO:0000256" key="6">
    <source>
        <dbReference type="ARBA" id="ARBA00023136"/>
    </source>
</evidence>
<dbReference type="PRINTS" id="PR01008">
    <property type="entry name" value="FLGLRINGFLGH"/>
</dbReference>
<name>A0ABT1XGM3_9BURK</name>
<gene>
    <name evidence="9" type="primary">flgH</name>
    <name evidence="11" type="ORF">NSP04_07255</name>
</gene>
<keyword evidence="11" id="KW-0969">Cilium</keyword>
<dbReference type="PANTHER" id="PTHR34933:SF3">
    <property type="entry name" value="FLAGELLAR L-RING PROTEIN"/>
    <property type="match status" value="1"/>
</dbReference>
<comment type="caution">
    <text evidence="11">The sequence shown here is derived from an EMBL/GenBank/DDBJ whole genome shotgun (WGS) entry which is preliminary data.</text>
</comment>
<keyword evidence="11" id="KW-0966">Cell projection</keyword>
<evidence type="ECO:0000313" key="12">
    <source>
        <dbReference type="Proteomes" id="UP001165267"/>
    </source>
</evidence>
<keyword evidence="11" id="KW-0282">Flagellum</keyword>
<feature type="signal peptide" evidence="10">
    <location>
        <begin position="1"/>
        <end position="24"/>
    </location>
</feature>
<evidence type="ECO:0000256" key="8">
    <source>
        <dbReference type="ARBA" id="ARBA00023237"/>
    </source>
</evidence>
<accession>A0ABT1XGM3</accession>
<evidence type="ECO:0000256" key="9">
    <source>
        <dbReference type="HAMAP-Rule" id="MF_00415"/>
    </source>
</evidence>
<organism evidence="11 12">
    <name type="scientific">Limnobacter parvus</name>
    <dbReference type="NCBI Taxonomy" id="2939690"/>
    <lineage>
        <taxon>Bacteria</taxon>
        <taxon>Pseudomonadati</taxon>
        <taxon>Pseudomonadota</taxon>
        <taxon>Betaproteobacteria</taxon>
        <taxon>Burkholderiales</taxon>
        <taxon>Burkholderiaceae</taxon>
        <taxon>Limnobacter</taxon>
    </lineage>
</organism>
<dbReference type="EMBL" id="JANKHG010000017">
    <property type="protein sequence ID" value="MCR2746441.1"/>
    <property type="molecule type" value="Genomic_DNA"/>
</dbReference>
<dbReference type="InterPro" id="IPR000527">
    <property type="entry name" value="Flag_Lring"/>
</dbReference>
<sequence length="229" mass="24203">MKRLVLIGLTAAFSITLGACSTFAPKVDMPAQTTVQQPIPQPAQLAMAAPTGSLYSAATYRPLFEDQRARFLGDTLTIQIVEQINAAQTNSMSASRSDSASIDVPLIQGFFGGRDLRAINGSASSDKDFSGEGSSRAANTLTGTVTVTVASVLPNGNLQVVGEKQIGTNREVEYLKFSGVVNPITILPGNVVPSNKVADARIEYRGKGALDSATAMGWLSRFFLTVLPF</sequence>
<keyword evidence="6 9" id="KW-0472">Membrane</keyword>
<dbReference type="PANTHER" id="PTHR34933">
    <property type="entry name" value="FLAGELLAR L-RING PROTEIN"/>
    <property type="match status" value="1"/>
</dbReference>
<comment type="subcellular location">
    <subcellularLocation>
        <location evidence="9">Cell outer membrane</location>
        <topology evidence="9">Lipid-anchor</topology>
    </subcellularLocation>
    <subcellularLocation>
        <location evidence="9">Bacterial flagellum basal body</location>
    </subcellularLocation>
    <subcellularLocation>
        <location evidence="2">Membrane</location>
    </subcellularLocation>
</comment>
<evidence type="ECO:0000256" key="5">
    <source>
        <dbReference type="ARBA" id="ARBA00022729"/>
    </source>
</evidence>
<evidence type="ECO:0000313" key="11">
    <source>
        <dbReference type="EMBL" id="MCR2746441.1"/>
    </source>
</evidence>
<evidence type="ECO:0000256" key="10">
    <source>
        <dbReference type="SAM" id="SignalP"/>
    </source>
</evidence>
<keyword evidence="8 9" id="KW-0998">Cell outer membrane</keyword>
<evidence type="ECO:0000256" key="7">
    <source>
        <dbReference type="ARBA" id="ARBA00023143"/>
    </source>
</evidence>
<comment type="similarity">
    <text evidence="3 9">Belongs to the FlgH family.</text>
</comment>
<protein>
    <recommendedName>
        <fullName evidence="9">Flagellar L-ring protein</fullName>
    </recommendedName>
    <alternativeName>
        <fullName evidence="9">Basal body L-ring protein</fullName>
    </alternativeName>
</protein>
<comment type="subunit">
    <text evidence="4 9">The basal body constitutes a major portion of the flagellar organelle and consists of four rings (L,P,S, and M) mounted on a central rod.</text>
</comment>
<evidence type="ECO:0000256" key="4">
    <source>
        <dbReference type="ARBA" id="ARBA00011439"/>
    </source>
</evidence>
<keyword evidence="7 9" id="KW-0975">Bacterial flagellum</keyword>
<dbReference type="PROSITE" id="PS51257">
    <property type="entry name" value="PROKAR_LIPOPROTEIN"/>
    <property type="match status" value="1"/>
</dbReference>
<proteinExistence type="inferred from homology"/>
<evidence type="ECO:0000256" key="2">
    <source>
        <dbReference type="ARBA" id="ARBA00004370"/>
    </source>
</evidence>
<comment type="function">
    <text evidence="1 9">Assembles around the rod to form the L-ring and probably protects the motor/basal body from shearing forces during rotation.</text>
</comment>
<keyword evidence="9" id="KW-0449">Lipoprotein</keyword>
<evidence type="ECO:0000256" key="3">
    <source>
        <dbReference type="ARBA" id="ARBA00006929"/>
    </source>
</evidence>
<dbReference type="HAMAP" id="MF_00415">
    <property type="entry name" value="FlgH"/>
    <property type="match status" value="1"/>
</dbReference>
<feature type="chain" id="PRO_5045524727" description="Flagellar L-ring protein" evidence="10">
    <location>
        <begin position="25"/>
        <end position="229"/>
    </location>
</feature>
<keyword evidence="12" id="KW-1185">Reference proteome</keyword>
<reference evidence="11" key="1">
    <citation type="submission" date="2022-07" db="EMBL/GenBank/DDBJ databases">
        <authorList>
            <person name="Xamxidin M."/>
        </authorList>
    </citation>
    <scope>NUCLEOTIDE SEQUENCE</scope>
    <source>
        <strain evidence="11">YS8-69</strain>
    </source>
</reference>
<dbReference type="RefSeq" id="WP_257511683.1">
    <property type="nucleotide sequence ID" value="NZ_JANKHG010000017.1"/>
</dbReference>
<evidence type="ECO:0000256" key="1">
    <source>
        <dbReference type="ARBA" id="ARBA00002591"/>
    </source>
</evidence>
<dbReference type="Proteomes" id="UP001165267">
    <property type="component" value="Unassembled WGS sequence"/>
</dbReference>
<dbReference type="Pfam" id="PF02107">
    <property type="entry name" value="FlgH"/>
    <property type="match status" value="1"/>
</dbReference>
<keyword evidence="5 9" id="KW-0732">Signal</keyword>